<dbReference type="AlphaFoldDB" id="A0A3B0S2A2"/>
<keyword evidence="4 6" id="KW-1133">Transmembrane helix</keyword>
<dbReference type="EMBL" id="UOEE01000114">
    <property type="protein sequence ID" value="VAV90583.1"/>
    <property type="molecule type" value="Genomic_DNA"/>
</dbReference>
<dbReference type="Gene3D" id="3.30.420.270">
    <property type="match status" value="1"/>
</dbReference>
<protein>
    <submittedName>
        <fullName evidence="7">Biopolymer transport protein ExbD/TolR</fullName>
    </submittedName>
</protein>
<name>A0A3B0S2A2_9ZZZZ</name>
<comment type="subcellular location">
    <subcellularLocation>
        <location evidence="1">Cell membrane</location>
        <topology evidence="1">Single-pass membrane protein</topology>
    </subcellularLocation>
</comment>
<evidence type="ECO:0000256" key="4">
    <source>
        <dbReference type="ARBA" id="ARBA00022989"/>
    </source>
</evidence>
<feature type="transmembrane region" description="Helical" evidence="6">
    <location>
        <begin position="20"/>
        <end position="38"/>
    </location>
</feature>
<gene>
    <name evidence="7" type="ORF">MNBD_ALPHA06-2178</name>
</gene>
<keyword evidence="5 6" id="KW-0472">Membrane</keyword>
<proteinExistence type="predicted"/>
<accession>A0A3B0S2A2</accession>
<dbReference type="PANTHER" id="PTHR30558:SF13">
    <property type="entry name" value="BIOPOLYMER TRANSPORT PROTEIN EXBD2"/>
    <property type="match status" value="1"/>
</dbReference>
<evidence type="ECO:0000256" key="1">
    <source>
        <dbReference type="ARBA" id="ARBA00004162"/>
    </source>
</evidence>
<sequence>MARRRSENNAEDVEMDMTPMLDVVFILLIFFIVTAVFVKEPGVDVTKPFWAPDLVTSKPSIMVGVSDESVVWINKNPVPMSGVKAELAKMKAENPKAEGVIRGDKKADIGVVLDIQDMFTEVGISVEISVEN</sequence>
<keyword evidence="3 6" id="KW-0812">Transmembrane</keyword>
<dbReference type="PANTHER" id="PTHR30558">
    <property type="entry name" value="EXBD MEMBRANE COMPONENT OF PMF-DRIVEN MACROMOLECULE IMPORT SYSTEM"/>
    <property type="match status" value="1"/>
</dbReference>
<dbReference type="Pfam" id="PF02472">
    <property type="entry name" value="ExbD"/>
    <property type="match status" value="1"/>
</dbReference>
<organism evidence="7">
    <name type="scientific">hydrothermal vent metagenome</name>
    <dbReference type="NCBI Taxonomy" id="652676"/>
    <lineage>
        <taxon>unclassified sequences</taxon>
        <taxon>metagenomes</taxon>
        <taxon>ecological metagenomes</taxon>
    </lineage>
</organism>
<evidence type="ECO:0000256" key="2">
    <source>
        <dbReference type="ARBA" id="ARBA00022475"/>
    </source>
</evidence>
<evidence type="ECO:0000313" key="7">
    <source>
        <dbReference type="EMBL" id="VAV90583.1"/>
    </source>
</evidence>
<evidence type="ECO:0000256" key="3">
    <source>
        <dbReference type="ARBA" id="ARBA00022692"/>
    </source>
</evidence>
<evidence type="ECO:0000256" key="5">
    <source>
        <dbReference type="ARBA" id="ARBA00023136"/>
    </source>
</evidence>
<dbReference type="InterPro" id="IPR003400">
    <property type="entry name" value="ExbD"/>
</dbReference>
<dbReference type="GO" id="GO:0022857">
    <property type="term" value="F:transmembrane transporter activity"/>
    <property type="evidence" value="ECO:0007669"/>
    <property type="project" value="InterPro"/>
</dbReference>
<dbReference type="GO" id="GO:0005886">
    <property type="term" value="C:plasma membrane"/>
    <property type="evidence" value="ECO:0007669"/>
    <property type="project" value="UniProtKB-SubCell"/>
</dbReference>
<evidence type="ECO:0000256" key="6">
    <source>
        <dbReference type="SAM" id="Phobius"/>
    </source>
</evidence>
<reference evidence="7" key="1">
    <citation type="submission" date="2018-06" db="EMBL/GenBank/DDBJ databases">
        <authorList>
            <person name="Zhirakovskaya E."/>
        </authorList>
    </citation>
    <scope>NUCLEOTIDE SEQUENCE</scope>
</reference>
<keyword evidence="2" id="KW-1003">Cell membrane</keyword>